<organism evidence="1 2">
    <name type="scientific">Mycobacterium parascrofulaceum ATCC BAA-614</name>
    <dbReference type="NCBI Taxonomy" id="525368"/>
    <lineage>
        <taxon>Bacteria</taxon>
        <taxon>Bacillati</taxon>
        <taxon>Actinomycetota</taxon>
        <taxon>Actinomycetes</taxon>
        <taxon>Mycobacteriales</taxon>
        <taxon>Mycobacteriaceae</taxon>
        <taxon>Mycobacterium</taxon>
        <taxon>Mycobacterium simiae complex</taxon>
    </lineage>
</organism>
<comment type="caution">
    <text evidence="1">The sequence shown here is derived from an EMBL/GenBank/DDBJ whole genome shotgun (WGS) entry which is preliminary data.</text>
</comment>
<gene>
    <name evidence="1" type="ORF">HMPREF0591_2543</name>
</gene>
<keyword evidence="2" id="KW-1185">Reference proteome</keyword>
<name>D5P8P9_9MYCO</name>
<evidence type="ECO:0000313" key="2">
    <source>
        <dbReference type="Proteomes" id="UP000003653"/>
    </source>
</evidence>
<protein>
    <submittedName>
        <fullName evidence="1">Uncharacterized protein</fullName>
    </submittedName>
</protein>
<evidence type="ECO:0000313" key="1">
    <source>
        <dbReference type="EMBL" id="EFG77523.1"/>
    </source>
</evidence>
<sequence>MSARSFPDIHAAGKVQVTATADRQLRQSRAPGVASILSIQRAGVPSRTTPSVTPA</sequence>
<accession>D5P8P9</accession>
<dbReference type="AlphaFoldDB" id="D5P8P9"/>
<reference evidence="1 2" key="1">
    <citation type="submission" date="2010-04" db="EMBL/GenBank/DDBJ databases">
        <authorList>
            <person name="Muzny D."/>
            <person name="Qin X."/>
            <person name="Deng J."/>
            <person name="Jiang H."/>
            <person name="Liu Y."/>
            <person name="Qu J."/>
            <person name="Song X.-Z."/>
            <person name="Zhang L."/>
            <person name="Thornton R."/>
            <person name="Coyle M."/>
            <person name="Francisco L."/>
            <person name="Jackson L."/>
            <person name="Javaid M."/>
            <person name="Korchina V."/>
            <person name="Kovar C."/>
            <person name="Mata R."/>
            <person name="Mathew T."/>
            <person name="Ngo R."/>
            <person name="Nguyen L."/>
            <person name="Nguyen N."/>
            <person name="Okwuonu G."/>
            <person name="Ongeri F."/>
            <person name="Pham C."/>
            <person name="Simmons D."/>
            <person name="Wilczek-Boney K."/>
            <person name="Hale W."/>
            <person name="Jakkamsetti A."/>
            <person name="Pham P."/>
            <person name="Ruth R."/>
            <person name="San Lucas F."/>
            <person name="Warren J."/>
            <person name="Zhang J."/>
            <person name="Zhao Z."/>
            <person name="Zhou C."/>
            <person name="Zhu D."/>
            <person name="Lee S."/>
            <person name="Bess C."/>
            <person name="Blankenburg K."/>
            <person name="Forbes L."/>
            <person name="Fu Q."/>
            <person name="Gubbala S."/>
            <person name="Hirani K."/>
            <person name="Jayaseelan J.C."/>
            <person name="Lara F."/>
            <person name="Munidasa M."/>
            <person name="Palculict T."/>
            <person name="Patil S."/>
            <person name="Pu L.-L."/>
            <person name="Saada N."/>
            <person name="Tang L."/>
            <person name="Weissenberger G."/>
            <person name="Zhu Y."/>
            <person name="Hemphill L."/>
            <person name="Shang Y."/>
            <person name="Youmans B."/>
            <person name="Ayvaz T."/>
            <person name="Ross M."/>
            <person name="Santibanez J."/>
            <person name="Aqrawi P."/>
            <person name="Gross S."/>
            <person name="Joshi V."/>
            <person name="Fowler G."/>
            <person name="Nazareth L."/>
            <person name="Reid J."/>
            <person name="Worley K."/>
            <person name="Petrosino J."/>
            <person name="Highlander S."/>
            <person name="Gibbs R."/>
        </authorList>
    </citation>
    <scope>NUCLEOTIDE SEQUENCE [LARGE SCALE GENOMIC DNA]</scope>
    <source>
        <strain evidence="1 2">ATCC BAA-614</strain>
    </source>
</reference>
<proteinExistence type="predicted"/>
<dbReference type="EMBL" id="ADNV01000213">
    <property type="protein sequence ID" value="EFG77523.1"/>
    <property type="molecule type" value="Genomic_DNA"/>
</dbReference>
<dbReference type="HOGENOM" id="CLU_3027454_0_0_11"/>
<dbReference type="Proteomes" id="UP000003653">
    <property type="component" value="Unassembled WGS sequence"/>
</dbReference>